<dbReference type="EMBL" id="BOOU01000024">
    <property type="protein sequence ID" value="GII76657.1"/>
    <property type="molecule type" value="Genomic_DNA"/>
</dbReference>
<name>A0A919R421_9ACTN</name>
<dbReference type="Proteomes" id="UP000655287">
    <property type="component" value="Unassembled WGS sequence"/>
</dbReference>
<protein>
    <submittedName>
        <fullName evidence="1">Uncharacterized protein</fullName>
    </submittedName>
</protein>
<evidence type="ECO:0000313" key="1">
    <source>
        <dbReference type="EMBL" id="GII76657.1"/>
    </source>
</evidence>
<evidence type="ECO:0000313" key="2">
    <source>
        <dbReference type="Proteomes" id="UP000655287"/>
    </source>
</evidence>
<comment type="caution">
    <text evidence="1">The sequence shown here is derived from an EMBL/GenBank/DDBJ whole genome shotgun (WGS) entry which is preliminary data.</text>
</comment>
<accession>A0A919R421</accession>
<proteinExistence type="predicted"/>
<gene>
    <name evidence="1" type="ORF">Sru01_16390</name>
</gene>
<dbReference type="RefSeq" id="WP_203983276.1">
    <property type="nucleotide sequence ID" value="NZ_BOOU01000024.1"/>
</dbReference>
<dbReference type="AlphaFoldDB" id="A0A919R421"/>
<sequence length="135" mass="14887">MHLHCYTWTGPGAERAREGERRPLHPGFMASPLPPMRTCDWLLKPRTRIAASPATVPDALTWLAARYRAAEPSFLHPGGEARVGLDFRLELAEQHLADGVDVQWGIWLRGGNFTTPAVICCSPNRHADHPCPSGS</sequence>
<organism evidence="1 2">
    <name type="scientific">Sphaerisporangium rufum</name>
    <dbReference type="NCBI Taxonomy" id="1381558"/>
    <lineage>
        <taxon>Bacteria</taxon>
        <taxon>Bacillati</taxon>
        <taxon>Actinomycetota</taxon>
        <taxon>Actinomycetes</taxon>
        <taxon>Streptosporangiales</taxon>
        <taxon>Streptosporangiaceae</taxon>
        <taxon>Sphaerisporangium</taxon>
    </lineage>
</organism>
<keyword evidence="2" id="KW-1185">Reference proteome</keyword>
<reference evidence="1" key="1">
    <citation type="submission" date="2021-01" db="EMBL/GenBank/DDBJ databases">
        <title>Whole genome shotgun sequence of Sphaerisporangium rufum NBRC 109079.</title>
        <authorList>
            <person name="Komaki H."/>
            <person name="Tamura T."/>
        </authorList>
    </citation>
    <scope>NUCLEOTIDE SEQUENCE</scope>
    <source>
        <strain evidence="1">NBRC 109079</strain>
    </source>
</reference>